<evidence type="ECO:0000313" key="2">
    <source>
        <dbReference type="Proteomes" id="UP000798662"/>
    </source>
</evidence>
<sequence length="226" mass="23335">MAPRAMAFAVAAPLVGGAPAGRPLATPSRRAVAAGAAAAPRRAARLVTPPVMGIAVVYASTTGNCADVAEMIASDLGGTIVDAVVEVGDTTPSALAAYDGLVVGAPTWNTGADVERSGTDWDNFLYEELDKVSFEGKSVAVFGTGDSVSYGDYFADAIAELHGRFEARGAKMVGAVPVDGYQHTESKAQVGEVFMGLPLDQDNEDDLTPGRVKAWCDQLRAEAGWA</sequence>
<dbReference type="EMBL" id="CM020619">
    <property type="protein sequence ID" value="KAK1864149.1"/>
    <property type="molecule type" value="Genomic_DNA"/>
</dbReference>
<comment type="caution">
    <text evidence="1">The sequence shown here is derived from an EMBL/GenBank/DDBJ whole genome shotgun (WGS) entry which is preliminary data.</text>
</comment>
<reference evidence="1" key="1">
    <citation type="submission" date="2019-11" db="EMBL/GenBank/DDBJ databases">
        <title>Nori genome reveals adaptations in red seaweeds to the harsh intertidal environment.</title>
        <authorList>
            <person name="Wang D."/>
            <person name="Mao Y."/>
        </authorList>
    </citation>
    <scope>NUCLEOTIDE SEQUENCE</scope>
    <source>
        <tissue evidence="1">Gametophyte</tissue>
    </source>
</reference>
<keyword evidence="2" id="KW-1185">Reference proteome</keyword>
<protein>
    <submittedName>
        <fullName evidence="1">Uncharacterized protein</fullName>
    </submittedName>
</protein>
<dbReference type="Proteomes" id="UP000798662">
    <property type="component" value="Chromosome 2"/>
</dbReference>
<name>A0ACC3C1X9_PYRYE</name>
<organism evidence="1 2">
    <name type="scientific">Pyropia yezoensis</name>
    <name type="common">Susabi-nori</name>
    <name type="synonym">Porphyra yezoensis</name>
    <dbReference type="NCBI Taxonomy" id="2788"/>
    <lineage>
        <taxon>Eukaryota</taxon>
        <taxon>Rhodophyta</taxon>
        <taxon>Bangiophyceae</taxon>
        <taxon>Bangiales</taxon>
        <taxon>Bangiaceae</taxon>
        <taxon>Pyropia</taxon>
    </lineage>
</organism>
<proteinExistence type="predicted"/>
<gene>
    <name evidence="1" type="ORF">I4F81_006699</name>
</gene>
<accession>A0ACC3C1X9</accession>
<evidence type="ECO:0000313" key="1">
    <source>
        <dbReference type="EMBL" id="KAK1864149.1"/>
    </source>
</evidence>